<name>A0A1R3S2U5_ASPC5</name>
<dbReference type="Proteomes" id="UP000188318">
    <property type="component" value="Unassembled WGS sequence"/>
</dbReference>
<protein>
    <submittedName>
        <fullName evidence="1">Uncharacterized protein</fullName>
    </submittedName>
</protein>
<dbReference type="VEuPathDB" id="FungiDB:ASPCADRAFT_774"/>
<dbReference type="EMBL" id="KV907493">
    <property type="protein sequence ID" value="OOG01018.1"/>
    <property type="molecule type" value="Genomic_DNA"/>
</dbReference>
<evidence type="ECO:0000313" key="1">
    <source>
        <dbReference type="EMBL" id="OOG01018.1"/>
    </source>
</evidence>
<evidence type="ECO:0000313" key="2">
    <source>
        <dbReference type="Proteomes" id="UP000188318"/>
    </source>
</evidence>
<organism evidence="1 2">
    <name type="scientific">Aspergillus carbonarius (strain ITEM 5010)</name>
    <dbReference type="NCBI Taxonomy" id="602072"/>
    <lineage>
        <taxon>Eukaryota</taxon>
        <taxon>Fungi</taxon>
        <taxon>Dikarya</taxon>
        <taxon>Ascomycota</taxon>
        <taxon>Pezizomycotina</taxon>
        <taxon>Eurotiomycetes</taxon>
        <taxon>Eurotiomycetidae</taxon>
        <taxon>Eurotiales</taxon>
        <taxon>Aspergillaceae</taxon>
        <taxon>Aspergillus</taxon>
        <taxon>Aspergillus subgen. Circumdati</taxon>
    </lineage>
</organism>
<proteinExistence type="predicted"/>
<sequence>MWSKSMFTDPPTETTLDNGLIVSTENDREDGYDFFQAIVMDHSRNVIEKCQGHDYDEVYEKLVKFLETYCNPSKWKLFKSR</sequence>
<dbReference type="OrthoDB" id="4400522at2759"/>
<gene>
    <name evidence="1" type="ORF">ASPCADRAFT_774</name>
</gene>
<dbReference type="AlphaFoldDB" id="A0A1R3S2U5"/>
<reference evidence="2" key="1">
    <citation type="journal article" date="2017" name="Genome Biol.">
        <title>Comparative genomics reveals high biological diversity and specific adaptations in the industrially and medically important fungal genus Aspergillus.</title>
        <authorList>
            <person name="de Vries R.P."/>
            <person name="Riley R."/>
            <person name="Wiebenga A."/>
            <person name="Aguilar-Osorio G."/>
            <person name="Amillis S."/>
            <person name="Uchima C.A."/>
            <person name="Anderluh G."/>
            <person name="Asadollahi M."/>
            <person name="Askin M."/>
            <person name="Barry K."/>
            <person name="Battaglia E."/>
            <person name="Bayram O."/>
            <person name="Benocci T."/>
            <person name="Braus-Stromeyer S.A."/>
            <person name="Caldana C."/>
            <person name="Canovas D."/>
            <person name="Cerqueira G.C."/>
            <person name="Chen F."/>
            <person name="Chen W."/>
            <person name="Choi C."/>
            <person name="Clum A."/>
            <person name="Dos Santos R.A."/>
            <person name="Damasio A.R."/>
            <person name="Diallinas G."/>
            <person name="Emri T."/>
            <person name="Fekete E."/>
            <person name="Flipphi M."/>
            <person name="Freyberg S."/>
            <person name="Gallo A."/>
            <person name="Gournas C."/>
            <person name="Habgood R."/>
            <person name="Hainaut M."/>
            <person name="Harispe M.L."/>
            <person name="Henrissat B."/>
            <person name="Hilden K.S."/>
            <person name="Hope R."/>
            <person name="Hossain A."/>
            <person name="Karabika E."/>
            <person name="Karaffa L."/>
            <person name="Karanyi Z."/>
            <person name="Krasevec N."/>
            <person name="Kuo A."/>
            <person name="Kusch H."/>
            <person name="LaButti K."/>
            <person name="Lagendijk E.L."/>
            <person name="Lapidus A."/>
            <person name="Levasseur A."/>
            <person name="Lindquist E."/>
            <person name="Lipzen A."/>
            <person name="Logrieco A.F."/>
            <person name="MacCabe A."/>
            <person name="Maekelae M.R."/>
            <person name="Malavazi I."/>
            <person name="Melin P."/>
            <person name="Meyer V."/>
            <person name="Mielnichuk N."/>
            <person name="Miskei M."/>
            <person name="Molnar A.P."/>
            <person name="Mule G."/>
            <person name="Ngan C.Y."/>
            <person name="Orejas M."/>
            <person name="Orosz E."/>
            <person name="Ouedraogo J.P."/>
            <person name="Overkamp K.M."/>
            <person name="Park H.-S."/>
            <person name="Perrone G."/>
            <person name="Piumi F."/>
            <person name="Punt P.J."/>
            <person name="Ram A.F."/>
            <person name="Ramon A."/>
            <person name="Rauscher S."/>
            <person name="Record E."/>
            <person name="Riano-Pachon D.M."/>
            <person name="Robert V."/>
            <person name="Roehrig J."/>
            <person name="Ruller R."/>
            <person name="Salamov A."/>
            <person name="Salih N.S."/>
            <person name="Samson R.A."/>
            <person name="Sandor E."/>
            <person name="Sanguinetti M."/>
            <person name="Schuetze T."/>
            <person name="Sepcic K."/>
            <person name="Shelest E."/>
            <person name="Sherlock G."/>
            <person name="Sophianopoulou V."/>
            <person name="Squina F.M."/>
            <person name="Sun H."/>
            <person name="Susca A."/>
            <person name="Todd R.B."/>
            <person name="Tsang A."/>
            <person name="Unkles S.E."/>
            <person name="van de Wiele N."/>
            <person name="van Rossen-Uffink D."/>
            <person name="Oliveira J.V."/>
            <person name="Vesth T.C."/>
            <person name="Visser J."/>
            <person name="Yu J.-H."/>
            <person name="Zhou M."/>
            <person name="Andersen M.R."/>
            <person name="Archer D.B."/>
            <person name="Baker S.E."/>
            <person name="Benoit I."/>
            <person name="Brakhage A.A."/>
            <person name="Braus G.H."/>
            <person name="Fischer R."/>
            <person name="Frisvad J.C."/>
            <person name="Goldman G.H."/>
            <person name="Houbraken J."/>
            <person name="Oakley B."/>
            <person name="Pocsi I."/>
            <person name="Scazzocchio C."/>
            <person name="Seiboth B."/>
            <person name="vanKuyk P.A."/>
            <person name="Wortman J."/>
            <person name="Dyer P.S."/>
            <person name="Grigoriev I.V."/>
        </authorList>
    </citation>
    <scope>NUCLEOTIDE SEQUENCE [LARGE SCALE GENOMIC DNA]</scope>
    <source>
        <strain evidence="2">ITEM 5010</strain>
    </source>
</reference>
<accession>A0A1R3S2U5</accession>
<keyword evidence="2" id="KW-1185">Reference proteome</keyword>